<name>R4YUL5_OLEAN</name>
<keyword evidence="2" id="KW-1185">Reference proteome</keyword>
<sequence length="78" mass="8298">MVSKHKYVIAQNPAKFSCACCGDSLLDGRELKQALPQAIYDGIGANTAVTKWAGERMDLGMAVDGLLRVSRIAQSIGS</sequence>
<evidence type="ECO:0000313" key="1">
    <source>
        <dbReference type="EMBL" id="CCK76809.1"/>
    </source>
</evidence>
<dbReference type="AlphaFoldDB" id="R4YUL5"/>
<accession>R4YUL5</accession>
<reference evidence="1 2" key="1">
    <citation type="journal article" date="2013" name="Nat. Commun.">
        <title>Genome sequence and functional genomic analysis of the oil-degrading bacterium Oleispira antarctica.</title>
        <authorList>
            <person name="Kube M."/>
            <person name="Chernikova T.N."/>
            <person name="Al-Ramahi Y."/>
            <person name="Beloqui A."/>
            <person name="Lopez-Cortez N."/>
            <person name="Guazzaroni M.E."/>
            <person name="Heipieper H.J."/>
            <person name="Klages S."/>
            <person name="Kotsyurbenko O.R."/>
            <person name="Langer I."/>
            <person name="Nechitaylo T.Y."/>
            <person name="Lunsdorf H."/>
            <person name="Fernandez M."/>
            <person name="Juarez S."/>
            <person name="Ciordia S."/>
            <person name="Singer A."/>
            <person name="Kagan O."/>
            <person name="Egorova O."/>
            <person name="Petit P.A."/>
            <person name="Stogios P."/>
            <person name="Kim Y."/>
            <person name="Tchigvintsev A."/>
            <person name="Flick R."/>
            <person name="Denaro R."/>
            <person name="Genovese M."/>
            <person name="Albar J.P."/>
            <person name="Reva O.N."/>
            <person name="Martinez-Gomariz M."/>
            <person name="Tran H."/>
            <person name="Ferrer M."/>
            <person name="Savchenko A."/>
            <person name="Yakunin A.F."/>
            <person name="Yakimov M.M."/>
            <person name="Golyshina O.V."/>
            <person name="Reinhardt R."/>
            <person name="Golyshin P.N."/>
        </authorList>
    </citation>
    <scope>NUCLEOTIDE SEQUENCE [LARGE SCALE GENOMIC DNA]</scope>
</reference>
<dbReference type="STRING" id="698738.OLEAN_C26330"/>
<dbReference type="KEGG" id="oai:OLEAN_C26330"/>
<dbReference type="HOGENOM" id="CLU_2618541_0_0_6"/>
<evidence type="ECO:0000313" key="2">
    <source>
        <dbReference type="Proteomes" id="UP000032749"/>
    </source>
</evidence>
<proteinExistence type="predicted"/>
<dbReference type="Proteomes" id="UP000032749">
    <property type="component" value="Chromosome"/>
</dbReference>
<dbReference type="EMBL" id="FO203512">
    <property type="protein sequence ID" value="CCK76809.1"/>
    <property type="molecule type" value="Genomic_DNA"/>
</dbReference>
<protein>
    <submittedName>
        <fullName evidence="1">Uncharacterized protein</fullName>
    </submittedName>
</protein>
<gene>
    <name evidence="1" type="ORF">OLEAN_C26330</name>
</gene>
<organism evidence="1 2">
    <name type="scientific">Oleispira antarctica RB-8</name>
    <dbReference type="NCBI Taxonomy" id="698738"/>
    <lineage>
        <taxon>Bacteria</taxon>
        <taxon>Pseudomonadati</taxon>
        <taxon>Pseudomonadota</taxon>
        <taxon>Gammaproteobacteria</taxon>
        <taxon>Oceanospirillales</taxon>
        <taxon>Oceanospirillaceae</taxon>
        <taxon>Oleispira</taxon>
    </lineage>
</organism>